<reference evidence="7 8" key="1">
    <citation type="submission" date="2019-10" db="EMBL/GenBank/DDBJ databases">
        <title>Streptomyces smaragdinus sp. nov. and Streptomyces fabii sp. nov., isolated from the gut of fungus growing-termite Macrotermes natalensis.</title>
        <authorList>
            <person name="Schwitalla J."/>
            <person name="Benndorf R."/>
            <person name="Martin K."/>
            <person name="De Beer W."/>
            <person name="Kaster A.-K."/>
            <person name="Vollmers J."/>
            <person name="Poulsen M."/>
            <person name="Beemelmanns C."/>
        </authorList>
    </citation>
    <scope>NUCLEOTIDE SEQUENCE [LARGE SCALE GENOMIC DNA]</scope>
    <source>
        <strain evidence="7 8">RB5</strain>
    </source>
</reference>
<keyword evidence="4 5" id="KW-0472">Membrane</keyword>
<comment type="subcellular location">
    <subcellularLocation>
        <location evidence="1">Endomembrane system</location>
        <topology evidence="1">Multi-pass membrane protein</topology>
    </subcellularLocation>
</comment>
<name>A0A7K0CID5_9ACTN</name>
<dbReference type="AlphaFoldDB" id="A0A7K0CID5"/>
<evidence type="ECO:0000256" key="3">
    <source>
        <dbReference type="ARBA" id="ARBA00022989"/>
    </source>
</evidence>
<evidence type="ECO:0000256" key="2">
    <source>
        <dbReference type="ARBA" id="ARBA00022692"/>
    </source>
</evidence>
<comment type="caution">
    <text evidence="7">The sequence shown here is derived from an EMBL/GenBank/DDBJ whole genome shotgun (WGS) entry which is preliminary data.</text>
</comment>
<dbReference type="EMBL" id="WEGJ01000011">
    <property type="protein sequence ID" value="MQY13237.1"/>
    <property type="molecule type" value="Genomic_DNA"/>
</dbReference>
<dbReference type="Pfam" id="PF02656">
    <property type="entry name" value="DUF202"/>
    <property type="match status" value="1"/>
</dbReference>
<evidence type="ECO:0000313" key="8">
    <source>
        <dbReference type="Proteomes" id="UP000466345"/>
    </source>
</evidence>
<feature type="transmembrane region" description="Helical" evidence="5">
    <location>
        <begin position="64"/>
        <end position="86"/>
    </location>
</feature>
<protein>
    <recommendedName>
        <fullName evidence="6">DUF202 domain-containing protein</fullName>
    </recommendedName>
</protein>
<organism evidence="7 8">
    <name type="scientific">Streptomyces smaragdinus</name>
    <dbReference type="NCBI Taxonomy" id="2585196"/>
    <lineage>
        <taxon>Bacteria</taxon>
        <taxon>Bacillati</taxon>
        <taxon>Actinomycetota</taxon>
        <taxon>Actinomycetes</taxon>
        <taxon>Kitasatosporales</taxon>
        <taxon>Streptomycetaceae</taxon>
        <taxon>Streptomyces</taxon>
    </lineage>
</organism>
<evidence type="ECO:0000256" key="5">
    <source>
        <dbReference type="SAM" id="Phobius"/>
    </source>
</evidence>
<dbReference type="GO" id="GO:0012505">
    <property type="term" value="C:endomembrane system"/>
    <property type="evidence" value="ECO:0007669"/>
    <property type="project" value="UniProtKB-SubCell"/>
</dbReference>
<feature type="domain" description="DUF202" evidence="6">
    <location>
        <begin position="1"/>
        <end position="54"/>
    </location>
</feature>
<proteinExistence type="predicted"/>
<keyword evidence="8" id="KW-1185">Reference proteome</keyword>
<sequence>MAWRRTTLAFAAVAVLGVRSALHGRTSETAYAAGALVALSWVAFLVVAQLRIRALAPSRPREVAPAGMWGAAGCVVGAAACAVVVLR</sequence>
<evidence type="ECO:0000313" key="7">
    <source>
        <dbReference type="EMBL" id="MQY13237.1"/>
    </source>
</evidence>
<evidence type="ECO:0000256" key="1">
    <source>
        <dbReference type="ARBA" id="ARBA00004127"/>
    </source>
</evidence>
<keyword evidence="2 5" id="KW-0812">Transmembrane</keyword>
<accession>A0A7K0CID5</accession>
<evidence type="ECO:0000256" key="4">
    <source>
        <dbReference type="ARBA" id="ARBA00023136"/>
    </source>
</evidence>
<keyword evidence="3 5" id="KW-1133">Transmembrane helix</keyword>
<dbReference type="InterPro" id="IPR003807">
    <property type="entry name" value="DUF202"/>
</dbReference>
<gene>
    <name evidence="7" type="ORF">SRB5_33800</name>
</gene>
<dbReference type="OrthoDB" id="3701077at2"/>
<dbReference type="Proteomes" id="UP000466345">
    <property type="component" value="Unassembled WGS sequence"/>
</dbReference>
<evidence type="ECO:0000259" key="6">
    <source>
        <dbReference type="Pfam" id="PF02656"/>
    </source>
</evidence>
<feature type="transmembrane region" description="Helical" evidence="5">
    <location>
        <begin position="30"/>
        <end position="52"/>
    </location>
</feature>